<dbReference type="InterPro" id="IPR001007">
    <property type="entry name" value="VWF_dom"/>
</dbReference>
<feature type="region of interest" description="Disordered" evidence="1">
    <location>
        <begin position="410"/>
        <end position="431"/>
    </location>
</feature>
<evidence type="ECO:0000313" key="3">
    <source>
        <dbReference type="EMBL" id="WAR30009.1"/>
    </source>
</evidence>
<accession>A0ABY7G9I4</accession>
<evidence type="ECO:0000259" key="2">
    <source>
        <dbReference type="PROSITE" id="PS01208"/>
    </source>
</evidence>
<proteinExistence type="predicted"/>
<organism evidence="3 4">
    <name type="scientific">Mya arenaria</name>
    <name type="common">Soft-shell clam</name>
    <dbReference type="NCBI Taxonomy" id="6604"/>
    <lineage>
        <taxon>Eukaryota</taxon>
        <taxon>Metazoa</taxon>
        <taxon>Spiralia</taxon>
        <taxon>Lophotrochozoa</taxon>
        <taxon>Mollusca</taxon>
        <taxon>Bivalvia</taxon>
        <taxon>Autobranchia</taxon>
        <taxon>Heteroconchia</taxon>
        <taxon>Euheterodonta</taxon>
        <taxon>Imparidentia</taxon>
        <taxon>Neoheterodontei</taxon>
        <taxon>Myida</taxon>
        <taxon>Myoidea</taxon>
        <taxon>Myidae</taxon>
        <taxon>Mya</taxon>
    </lineage>
</organism>
<evidence type="ECO:0000313" key="4">
    <source>
        <dbReference type="Proteomes" id="UP001164746"/>
    </source>
</evidence>
<feature type="domain" description="VWFC" evidence="2">
    <location>
        <begin position="357"/>
        <end position="404"/>
    </location>
</feature>
<dbReference type="EMBL" id="CP111027">
    <property type="protein sequence ID" value="WAR30009.1"/>
    <property type="molecule type" value="Genomic_DNA"/>
</dbReference>
<dbReference type="PROSITE" id="PS01208">
    <property type="entry name" value="VWFC_1"/>
    <property type="match status" value="1"/>
</dbReference>
<dbReference type="SMART" id="SM00214">
    <property type="entry name" value="VWC"/>
    <property type="match status" value="2"/>
</dbReference>
<protein>
    <recommendedName>
        <fullName evidence="2">VWFC domain-containing protein</fullName>
    </recommendedName>
</protein>
<keyword evidence="4" id="KW-1185">Reference proteome</keyword>
<gene>
    <name evidence="3" type="ORF">MAR_003577</name>
</gene>
<name>A0ABY7G9I4_MYAAR</name>
<reference evidence="3" key="1">
    <citation type="submission" date="2022-11" db="EMBL/GenBank/DDBJ databases">
        <title>Centuries of genome instability and evolution in soft-shell clam transmissible cancer (bioRxiv).</title>
        <authorList>
            <person name="Hart S.F.M."/>
            <person name="Yonemitsu M.A."/>
            <person name="Giersch R.M."/>
            <person name="Beal B.F."/>
            <person name="Arriagada G."/>
            <person name="Davis B.W."/>
            <person name="Ostrander E.A."/>
            <person name="Goff S.P."/>
            <person name="Metzger M.J."/>
        </authorList>
    </citation>
    <scope>NUCLEOTIDE SEQUENCE</scope>
    <source>
        <strain evidence="3">MELC-2E11</strain>
        <tissue evidence="3">Siphon/mantle</tissue>
    </source>
</reference>
<dbReference type="Proteomes" id="UP001164746">
    <property type="component" value="Chromosome 16"/>
</dbReference>
<evidence type="ECO:0000256" key="1">
    <source>
        <dbReference type="SAM" id="MobiDB-lite"/>
    </source>
</evidence>
<sequence length="431" mass="46349">MGKFPEVEMFAKMPHDFCLRTVSTRHVRTSLLYLKAADYPAQRGPICYNCQNPTPSGRFHDIEFCEQNKMELRPRDQTNTGDCCSTIQCTGNTGTFTSSQTITGTIGGNPAPQPGGTATGNPGSMITGALSVILVYYDRRCPTFGTLPTGCSLRSNPNDPCCQQPVCPVGTVTSNGQPVVIVPTYGNAFTGRTGAAFTGRTGAAFTGRTGAAFTGYGQPVMPQAGTQTSGMNTTPSPGSGGTGTVITGSGRGCVYKSNKWRLATWDDGCQYRCECLDPTAGQYRCTERCPAYVNLPPQCSLQTDPHDHCCKTVHCDYNMVVTTPAPIFAVTTPPTGDALCHYKGLYYRQGESWYDGCGLQCRCEDALNHYYQCTDRCPKYTNVPSTCTFVADPKDPQCCRVPQCQNAGGNEQRDLLAPSPDMATQPASHLG</sequence>